<dbReference type="InterPro" id="IPR005181">
    <property type="entry name" value="SASA"/>
</dbReference>
<feature type="domain" description="Sialate O-acetylesterase" evidence="2">
    <location>
        <begin position="192"/>
        <end position="350"/>
    </location>
</feature>
<organism evidence="3 4">
    <name type="scientific">Stutzerimonas chloritidismutans</name>
    <name type="common">Pseudomonas chloritidismutans</name>
    <dbReference type="NCBI Taxonomy" id="203192"/>
    <lineage>
        <taxon>Bacteria</taxon>
        <taxon>Pseudomonadati</taxon>
        <taxon>Pseudomonadota</taxon>
        <taxon>Gammaproteobacteria</taxon>
        <taxon>Pseudomonadales</taxon>
        <taxon>Pseudomonadaceae</taxon>
        <taxon>Stutzerimonas</taxon>
    </lineage>
</organism>
<gene>
    <name evidence="3" type="ORF">AAGW23_05190</name>
</gene>
<proteinExistence type="predicted"/>
<evidence type="ECO:0000259" key="2">
    <source>
        <dbReference type="Pfam" id="PF03629"/>
    </source>
</evidence>
<name>A0ABU9M3S7_STUCH</name>
<dbReference type="InterPro" id="IPR036514">
    <property type="entry name" value="SGNH_hydro_sf"/>
</dbReference>
<sequence>MPFASNQFRQAILPHRNPIVYAAFTGLLLSNAALLAHAEESAIAARDARNKQWSQEMIEQPEHQAPALDAKYNHVITFGQSLASAAEGWPALSKQPGYDNLMLGDSTRSATFSGDRFVPVGGAAFKPLQAVVQLKRDPKVLLDAEGVAKLEEKAQEEGESVEVGALNMARRLYLDSKGIEADPQHLLVASNAATSGRSIAQLSKVGGTHEYKRVPQAVDQARQVAQADDASYNLSALFWLQGEYDYAEVQGGVNDKATYKKRLRQLRNDLNEDTAKAIGQERMPAFISYQTDAKTSVVDGSLDIGLAQWELAKEEPNWYLAGPVYPYVDKGTHLSANGYRWFGQMLGKVFHQVVVEQRGWQPLSPLHATVEGREILMDFHVPHPPLAFSEPYLGHKAQMIENYGFVITDDKGKVPVENIEAAADTVLRLVVGRDLVGVPTIRYASHATGGAGELHDSDPTVADAHYQYLPDEGMPDEANIAALVGKPYPLYNWSIAFEIKPTQGHDSVR</sequence>
<accession>A0ABU9M3S7</accession>
<evidence type="ECO:0000313" key="4">
    <source>
        <dbReference type="Proteomes" id="UP001467669"/>
    </source>
</evidence>
<dbReference type="RefSeq" id="WP_342405280.1">
    <property type="nucleotide sequence ID" value="NZ_JBCFXD010000002.1"/>
</dbReference>
<protein>
    <submittedName>
        <fullName evidence="3">Sialate O-acetylesterase</fullName>
    </submittedName>
</protein>
<reference evidence="3 4" key="1">
    <citation type="submission" date="2024-04" db="EMBL/GenBank/DDBJ databases">
        <title>Draft Genome Sequence of Isolates Cultured from Underwater Hawaii Seamounts in the North Pacific Ocean.</title>
        <authorList>
            <person name="Sharma I."/>
            <person name="Darden B."/>
            <person name="Creggett J."/>
            <person name="Taylor S."/>
            <person name="Grant M.P."/>
            <person name="Scott J."/>
            <person name="Attles S."/>
            <person name="Walker S."/>
            <person name="Johnson G."/>
            <person name="St. Cloud C."/>
        </authorList>
    </citation>
    <scope>NUCLEOTIDE SEQUENCE [LARGE SCALE GENOMIC DNA]</scope>
    <source>
        <strain evidence="3 4">03GJ23</strain>
    </source>
</reference>
<evidence type="ECO:0000313" key="3">
    <source>
        <dbReference type="EMBL" id="MEL7558236.1"/>
    </source>
</evidence>
<dbReference type="SUPFAM" id="SSF52266">
    <property type="entry name" value="SGNH hydrolase"/>
    <property type="match status" value="1"/>
</dbReference>
<keyword evidence="4" id="KW-1185">Reference proteome</keyword>
<dbReference type="EMBL" id="JBCFXD010000002">
    <property type="protein sequence ID" value="MEL7558236.1"/>
    <property type="molecule type" value="Genomic_DNA"/>
</dbReference>
<dbReference type="Gene3D" id="3.40.50.1110">
    <property type="entry name" value="SGNH hydrolase"/>
    <property type="match status" value="1"/>
</dbReference>
<dbReference type="Pfam" id="PF03629">
    <property type="entry name" value="SASA"/>
    <property type="match status" value="1"/>
</dbReference>
<dbReference type="Proteomes" id="UP001467669">
    <property type="component" value="Unassembled WGS sequence"/>
</dbReference>
<comment type="caution">
    <text evidence="3">The sequence shown here is derived from an EMBL/GenBank/DDBJ whole genome shotgun (WGS) entry which is preliminary data.</text>
</comment>
<keyword evidence="1" id="KW-0378">Hydrolase</keyword>
<evidence type="ECO:0000256" key="1">
    <source>
        <dbReference type="ARBA" id="ARBA00022801"/>
    </source>
</evidence>